<evidence type="ECO:0000256" key="1">
    <source>
        <dbReference type="SAM" id="Phobius"/>
    </source>
</evidence>
<protein>
    <submittedName>
        <fullName evidence="2">Phage tail protein</fullName>
    </submittedName>
</protein>
<evidence type="ECO:0000313" key="2">
    <source>
        <dbReference type="EMBL" id="AVJ30150.1"/>
    </source>
</evidence>
<dbReference type="Pfam" id="PF06805">
    <property type="entry name" value="Lambda_tail_I"/>
    <property type="match status" value="1"/>
</dbReference>
<dbReference type="AlphaFoldDB" id="A0A2S0IDN7"/>
<accession>A0A2S0IDN7</accession>
<dbReference type="InterPro" id="IPR010654">
    <property type="entry name" value="Phage_lambda_tail_I"/>
</dbReference>
<name>A0A2S0IDN7_9BURK</name>
<keyword evidence="1" id="KW-1133">Transmembrane helix</keyword>
<feature type="transmembrane region" description="Helical" evidence="1">
    <location>
        <begin position="93"/>
        <end position="111"/>
    </location>
</feature>
<dbReference type="RefSeq" id="WP_105240777.1">
    <property type="nucleotide sequence ID" value="NZ_CP023270.1"/>
</dbReference>
<feature type="transmembrane region" description="Helical" evidence="1">
    <location>
        <begin position="123"/>
        <end position="143"/>
    </location>
</feature>
<keyword evidence="1" id="KW-0812">Transmembrane</keyword>
<proteinExistence type="predicted"/>
<keyword evidence="1" id="KW-0472">Membrane</keyword>
<dbReference type="EMBL" id="CP023270">
    <property type="protein sequence ID" value="AVJ30150.1"/>
    <property type="molecule type" value="Genomic_DNA"/>
</dbReference>
<organism evidence="2 3">
    <name type="scientific">Achromobacter spanius</name>
    <dbReference type="NCBI Taxonomy" id="217203"/>
    <lineage>
        <taxon>Bacteria</taxon>
        <taxon>Pseudomonadati</taxon>
        <taxon>Pseudomonadota</taxon>
        <taxon>Betaproteobacteria</taxon>
        <taxon>Burkholderiales</taxon>
        <taxon>Alcaligenaceae</taxon>
        <taxon>Achromobacter</taxon>
    </lineage>
</organism>
<keyword evidence="3" id="KW-1185">Reference proteome</keyword>
<dbReference type="Proteomes" id="UP000239477">
    <property type="component" value="Chromosome"/>
</dbReference>
<sequence>MSEALREVRLYGRLGARFGRLHRLAVSSTAEAIRALCVLVPGFEKELGDSEAHGVRYACFIGKRNIGEGEVCHPVGGEAIRIAPILAGAKQGGLFQVIMGAILIVAAIYFPPAAGLAALGTQGAIVAPMMLSMGVAMAMGGVVQMLSPQQKGLSAADSPENGASYNFNGPVNTSAQGNPVPLLYGRMIVGSSVISAGIFAEDQV</sequence>
<dbReference type="OrthoDB" id="5617695at2"/>
<gene>
    <name evidence="2" type="ORF">CLM73_25325</name>
</gene>
<evidence type="ECO:0000313" key="3">
    <source>
        <dbReference type="Proteomes" id="UP000239477"/>
    </source>
</evidence>
<reference evidence="2 3" key="1">
    <citation type="submission" date="2017-09" db="EMBL/GenBank/DDBJ databases">
        <title>Genomic, metabolic, and phenotypic characteristics of bacterial isolates from the natural microbiome of the model nematode Caenorhabditis elegans.</title>
        <authorList>
            <person name="Zimmermann J."/>
            <person name="Obeng N."/>
            <person name="Yang W."/>
            <person name="Obeng O."/>
            <person name="Kissoyan K."/>
            <person name="Pees B."/>
            <person name="Dirksen P."/>
            <person name="Hoppner M."/>
            <person name="Franke A."/>
            <person name="Rosenstiel P."/>
            <person name="Leippe M."/>
            <person name="Dierking K."/>
            <person name="Kaleta C."/>
            <person name="Schulenburg H."/>
        </authorList>
    </citation>
    <scope>NUCLEOTIDE SEQUENCE [LARGE SCALE GENOMIC DNA]</scope>
    <source>
        <strain evidence="2 3">MYb73</strain>
    </source>
</reference>